<dbReference type="AlphaFoldDB" id="A0A1H6BRX5"/>
<feature type="domain" description="Peptidase S26" evidence="10">
    <location>
        <begin position="3"/>
        <end position="192"/>
    </location>
</feature>
<dbReference type="PROSITE" id="PS00501">
    <property type="entry name" value="SPASE_I_1"/>
    <property type="match status" value="1"/>
</dbReference>
<dbReference type="Proteomes" id="UP000236728">
    <property type="component" value="Unassembled WGS sequence"/>
</dbReference>
<evidence type="ECO:0000256" key="2">
    <source>
        <dbReference type="ARBA" id="ARBA00009370"/>
    </source>
</evidence>
<dbReference type="SUPFAM" id="SSF51306">
    <property type="entry name" value="LexA/Signal peptidase"/>
    <property type="match status" value="1"/>
</dbReference>
<evidence type="ECO:0000256" key="7">
    <source>
        <dbReference type="PIRSR" id="PIRSR600223-1"/>
    </source>
</evidence>
<dbReference type="CDD" id="cd06530">
    <property type="entry name" value="S26_SPase_I"/>
    <property type="match status" value="1"/>
</dbReference>
<evidence type="ECO:0000256" key="8">
    <source>
        <dbReference type="RuleBase" id="RU003993"/>
    </source>
</evidence>
<evidence type="ECO:0000256" key="6">
    <source>
        <dbReference type="ARBA" id="ARBA00022801"/>
    </source>
</evidence>
<evidence type="ECO:0000256" key="1">
    <source>
        <dbReference type="ARBA" id="ARBA00000677"/>
    </source>
</evidence>
<dbReference type="InterPro" id="IPR019757">
    <property type="entry name" value="Pept_S26A_signal_pept_1_Lys-AS"/>
</dbReference>
<dbReference type="InterPro" id="IPR019758">
    <property type="entry name" value="Pept_S26A_signal_pept_1_CS"/>
</dbReference>
<evidence type="ECO:0000256" key="4">
    <source>
        <dbReference type="ARBA" id="ARBA00019232"/>
    </source>
</evidence>
<sequence length="237" mass="26590">MVRSLAEMLIIALFLLTFVIQPFRIPSASMQPTLNVGDFLLVDKRSYAAEGRLGSMLLPATPVHRGDLAVFLFPPDPSRHLVKRVIGLPGDRIRLRDGRVLVNGQPISESYAVYAPSRPNLFRDEFPNLREADPDVDEHWWLMLRRSIVGADVVVPPDHYFVLGDNRNNSEDSRYWGFVPQANMVGRPLVVYFSTSWKSGQTAEARQFEPTPPPPASTLGRLGKVLGDGFRAARILR</sequence>
<accession>A0A1H6BRX5</accession>
<dbReference type="InterPro" id="IPR019533">
    <property type="entry name" value="Peptidase_S26"/>
</dbReference>
<dbReference type="PRINTS" id="PR00727">
    <property type="entry name" value="LEADERPTASE"/>
</dbReference>
<evidence type="ECO:0000313" key="11">
    <source>
        <dbReference type="EMBL" id="SEG63205.1"/>
    </source>
</evidence>
<evidence type="ECO:0000256" key="3">
    <source>
        <dbReference type="ARBA" id="ARBA00013208"/>
    </source>
</evidence>
<comment type="similarity">
    <text evidence="2 9">Belongs to the peptidase S26 family.</text>
</comment>
<gene>
    <name evidence="11" type="ORF">SAMN05421819_3954</name>
</gene>
<dbReference type="NCBIfam" id="TIGR02227">
    <property type="entry name" value="sigpep_I_bact"/>
    <property type="match status" value="1"/>
</dbReference>
<dbReference type="InterPro" id="IPR019756">
    <property type="entry name" value="Pept_S26A_signal_pept_1_Ser-AS"/>
</dbReference>
<name>A0A1H6BRX5_9BACT</name>
<protein>
    <recommendedName>
        <fullName evidence="4 8">Signal peptidase I</fullName>
        <ecNumber evidence="3 8">3.4.21.89</ecNumber>
    </recommendedName>
</protein>
<dbReference type="GO" id="GO:0016020">
    <property type="term" value="C:membrane"/>
    <property type="evidence" value="ECO:0007669"/>
    <property type="project" value="UniProtKB-SubCell"/>
</dbReference>
<dbReference type="PROSITE" id="PS00761">
    <property type="entry name" value="SPASE_I_3"/>
    <property type="match status" value="1"/>
</dbReference>
<keyword evidence="6 8" id="KW-0378">Hydrolase</keyword>
<dbReference type="GO" id="GO:0009003">
    <property type="term" value="F:signal peptidase activity"/>
    <property type="evidence" value="ECO:0007669"/>
    <property type="project" value="UniProtKB-EC"/>
</dbReference>
<evidence type="ECO:0000259" key="10">
    <source>
        <dbReference type="Pfam" id="PF10502"/>
    </source>
</evidence>
<comment type="catalytic activity">
    <reaction evidence="1 8">
        <text>Cleavage of hydrophobic, N-terminal signal or leader sequences from secreted and periplasmic proteins.</text>
        <dbReference type="EC" id="3.4.21.89"/>
    </reaction>
</comment>
<dbReference type="EC" id="3.4.21.89" evidence="3 8"/>
<dbReference type="EMBL" id="FNVA01000007">
    <property type="protein sequence ID" value="SEG63205.1"/>
    <property type="molecule type" value="Genomic_DNA"/>
</dbReference>
<keyword evidence="12" id="KW-1185">Reference proteome</keyword>
<proteinExistence type="inferred from homology"/>
<evidence type="ECO:0000256" key="5">
    <source>
        <dbReference type="ARBA" id="ARBA00022670"/>
    </source>
</evidence>
<dbReference type="GO" id="GO:0006465">
    <property type="term" value="P:signal peptide processing"/>
    <property type="evidence" value="ECO:0007669"/>
    <property type="project" value="InterPro"/>
</dbReference>
<comment type="subcellular location">
    <subcellularLocation>
        <location evidence="9">Membrane</location>
        <topology evidence="9">Single-pass type II membrane protein</topology>
    </subcellularLocation>
</comment>
<feature type="active site" evidence="7">
    <location>
        <position position="29"/>
    </location>
</feature>
<feature type="active site" evidence="7">
    <location>
        <position position="83"/>
    </location>
</feature>
<dbReference type="GO" id="GO:0004252">
    <property type="term" value="F:serine-type endopeptidase activity"/>
    <property type="evidence" value="ECO:0007669"/>
    <property type="project" value="InterPro"/>
</dbReference>
<dbReference type="PANTHER" id="PTHR43390">
    <property type="entry name" value="SIGNAL PEPTIDASE I"/>
    <property type="match status" value="1"/>
</dbReference>
<evidence type="ECO:0000256" key="9">
    <source>
        <dbReference type="RuleBase" id="RU362042"/>
    </source>
</evidence>
<dbReference type="PANTHER" id="PTHR43390:SF1">
    <property type="entry name" value="CHLOROPLAST PROCESSING PEPTIDASE"/>
    <property type="match status" value="1"/>
</dbReference>
<reference evidence="11 12" key="1">
    <citation type="submission" date="2016-10" db="EMBL/GenBank/DDBJ databases">
        <authorList>
            <person name="de Groot N.N."/>
        </authorList>
    </citation>
    <scope>NUCLEOTIDE SEQUENCE [LARGE SCALE GENOMIC DNA]</scope>
    <source>
        <strain evidence="11 12">DSM 22489</strain>
    </source>
</reference>
<evidence type="ECO:0000313" key="12">
    <source>
        <dbReference type="Proteomes" id="UP000236728"/>
    </source>
</evidence>
<dbReference type="InterPro" id="IPR036286">
    <property type="entry name" value="LexA/Signal_pep-like_sf"/>
</dbReference>
<dbReference type="Pfam" id="PF10502">
    <property type="entry name" value="Peptidase_S26"/>
    <property type="match status" value="1"/>
</dbReference>
<keyword evidence="5 8" id="KW-0645">Protease</keyword>
<dbReference type="InterPro" id="IPR000223">
    <property type="entry name" value="Pept_S26A_signal_pept_1"/>
</dbReference>
<organism evidence="11 12">
    <name type="scientific">Bryocella elongata</name>
    <dbReference type="NCBI Taxonomy" id="863522"/>
    <lineage>
        <taxon>Bacteria</taxon>
        <taxon>Pseudomonadati</taxon>
        <taxon>Acidobacteriota</taxon>
        <taxon>Terriglobia</taxon>
        <taxon>Terriglobales</taxon>
        <taxon>Acidobacteriaceae</taxon>
        <taxon>Bryocella</taxon>
    </lineage>
</organism>
<dbReference type="PROSITE" id="PS00760">
    <property type="entry name" value="SPASE_I_2"/>
    <property type="match status" value="1"/>
</dbReference>
<dbReference type="Gene3D" id="2.10.109.10">
    <property type="entry name" value="Umud Fragment, subunit A"/>
    <property type="match status" value="1"/>
</dbReference>